<evidence type="ECO:0000313" key="4">
    <source>
        <dbReference type="EMBL" id="PMP87099.1"/>
    </source>
</evidence>
<evidence type="ECO:0000256" key="2">
    <source>
        <dbReference type="ARBA" id="ARBA00023002"/>
    </source>
</evidence>
<dbReference type="PANTHER" id="PTHR21363">
    <property type="entry name" value="PREPHENATE DEHYDROGENASE"/>
    <property type="match status" value="1"/>
</dbReference>
<gene>
    <name evidence="4" type="ORF">C0184_00520</name>
</gene>
<accession>A0A2J6XFT9</accession>
<comment type="caution">
    <text evidence="4">The sequence shown here is derived from an EMBL/GenBank/DDBJ whole genome shotgun (WGS) entry which is preliminary data.</text>
</comment>
<keyword evidence="2" id="KW-0560">Oxidoreductase</keyword>
<dbReference type="GO" id="GO:0008977">
    <property type="term" value="F:prephenate dehydrogenase (NAD+) activity"/>
    <property type="evidence" value="ECO:0007669"/>
    <property type="project" value="InterPro"/>
</dbReference>
<dbReference type="GO" id="GO:0070403">
    <property type="term" value="F:NAD+ binding"/>
    <property type="evidence" value="ECO:0007669"/>
    <property type="project" value="InterPro"/>
</dbReference>
<feature type="domain" description="Prephenate/arogenate dehydrogenase" evidence="3">
    <location>
        <begin position="2"/>
        <end position="132"/>
    </location>
</feature>
<dbReference type="InterPro" id="IPR046826">
    <property type="entry name" value="PDH_N"/>
</dbReference>
<dbReference type="Proteomes" id="UP000243376">
    <property type="component" value="Unassembled WGS sequence"/>
</dbReference>
<dbReference type="InterPro" id="IPR036291">
    <property type="entry name" value="NAD(P)-bd_dom_sf"/>
</dbReference>
<comment type="similarity">
    <text evidence="1">Belongs to the prephenate/arogenate dehydrogenase family.</text>
</comment>
<protein>
    <submittedName>
        <fullName evidence="4">Prephenate dehydrogenase/arogenate dehydrogenase family protein</fullName>
    </submittedName>
</protein>
<evidence type="ECO:0000313" key="5">
    <source>
        <dbReference type="Proteomes" id="UP000243376"/>
    </source>
</evidence>
<proteinExistence type="inferred from homology"/>
<dbReference type="Gene3D" id="3.40.50.720">
    <property type="entry name" value="NAD(P)-binding Rossmann-like Domain"/>
    <property type="match status" value="1"/>
</dbReference>
<organism evidence="4 5">
    <name type="scientific">Chloroflexus aggregans</name>
    <dbReference type="NCBI Taxonomy" id="152260"/>
    <lineage>
        <taxon>Bacteria</taxon>
        <taxon>Bacillati</taxon>
        <taxon>Chloroflexota</taxon>
        <taxon>Chloroflexia</taxon>
        <taxon>Chloroflexales</taxon>
        <taxon>Chloroflexineae</taxon>
        <taxon>Chloroflexaceae</taxon>
        <taxon>Chloroflexus</taxon>
    </lineage>
</organism>
<dbReference type="Pfam" id="PF02153">
    <property type="entry name" value="PDH_N"/>
    <property type="match status" value="1"/>
</dbReference>
<feature type="non-terminal residue" evidence="4">
    <location>
        <position position="132"/>
    </location>
</feature>
<evidence type="ECO:0000259" key="3">
    <source>
        <dbReference type="PROSITE" id="PS51176"/>
    </source>
</evidence>
<evidence type="ECO:0000256" key="1">
    <source>
        <dbReference type="ARBA" id="ARBA00007964"/>
    </source>
</evidence>
<dbReference type="FunFam" id="3.40.50.720:FF:000208">
    <property type="entry name" value="Prephenate dehydrogenase"/>
    <property type="match status" value="1"/>
</dbReference>
<reference evidence="4 5" key="1">
    <citation type="submission" date="2018-01" db="EMBL/GenBank/DDBJ databases">
        <title>Metagenomic assembled genomes from two thermal pools in the Uzon Caldera, Kamchatka, Russia.</title>
        <authorList>
            <person name="Wilkins L."/>
            <person name="Ettinger C."/>
        </authorList>
    </citation>
    <scope>NUCLEOTIDE SEQUENCE [LARGE SCALE GENOMIC DNA]</scope>
    <source>
        <strain evidence="4">ZAV-02</strain>
    </source>
</reference>
<dbReference type="EMBL" id="PNIQ01000040">
    <property type="protein sequence ID" value="PMP87099.1"/>
    <property type="molecule type" value="Genomic_DNA"/>
</dbReference>
<dbReference type="AlphaFoldDB" id="A0A2J6XFT9"/>
<dbReference type="InterPro" id="IPR003099">
    <property type="entry name" value="Prephen_DH"/>
</dbReference>
<name>A0A2J6XFT9_9CHLR</name>
<dbReference type="PANTHER" id="PTHR21363:SF0">
    <property type="entry name" value="PREPHENATE DEHYDROGENASE [NADP(+)]"/>
    <property type="match status" value="1"/>
</dbReference>
<dbReference type="InterPro" id="IPR050812">
    <property type="entry name" value="Preph/Arog_dehydrog"/>
</dbReference>
<dbReference type="GO" id="GO:0006571">
    <property type="term" value="P:tyrosine biosynthetic process"/>
    <property type="evidence" value="ECO:0007669"/>
    <property type="project" value="InterPro"/>
</dbReference>
<dbReference type="SUPFAM" id="SSF51735">
    <property type="entry name" value="NAD(P)-binding Rossmann-fold domains"/>
    <property type="match status" value="1"/>
</dbReference>
<dbReference type="PROSITE" id="PS51176">
    <property type="entry name" value="PDH_ADH"/>
    <property type="match status" value="1"/>
</dbReference>
<sequence length="132" mass="14179">MIRIAIIGLGLIGASLGMALRNADPKESPLGPIEVVGFDREPRVTREARGRLAIDREARTLAEAVREAQIVIVATPVRAMQEVFQELATLLPAGAVVTDVASTKAQVCRWANELLPRTVSFVGGHPMAGREK</sequence>
<dbReference type="GO" id="GO:0004665">
    <property type="term" value="F:prephenate dehydrogenase (NADP+) activity"/>
    <property type="evidence" value="ECO:0007669"/>
    <property type="project" value="InterPro"/>
</dbReference>